<gene>
    <name evidence="3" type="ORF">PV10_00981</name>
</gene>
<dbReference type="InterPro" id="IPR059095">
    <property type="entry name" value="Znf_C2H2_17_2nd"/>
</dbReference>
<dbReference type="PANTHER" id="PTHR46179:SF24">
    <property type="entry name" value="C2H2-TYPE DOMAIN-CONTAINING PROTEIN"/>
    <property type="match status" value="1"/>
</dbReference>
<dbReference type="EMBL" id="KN847520">
    <property type="protein sequence ID" value="KIV97205.1"/>
    <property type="molecule type" value="Genomic_DNA"/>
</dbReference>
<dbReference type="PANTHER" id="PTHR46179">
    <property type="entry name" value="ZINC FINGER PROTEIN"/>
    <property type="match status" value="1"/>
</dbReference>
<name>A0A0D1X5Y6_EXOME</name>
<dbReference type="HOGENOM" id="CLU_036929_2_0_1"/>
<dbReference type="OrthoDB" id="5305647at2759"/>
<evidence type="ECO:0000259" key="2">
    <source>
        <dbReference type="SMART" id="SM00355"/>
    </source>
</evidence>
<keyword evidence="4" id="KW-1185">Reference proteome</keyword>
<dbReference type="SMART" id="SM00355">
    <property type="entry name" value="ZnF_C2H2"/>
    <property type="match status" value="3"/>
</dbReference>
<dbReference type="GO" id="GO:0005634">
    <property type="term" value="C:nucleus"/>
    <property type="evidence" value="ECO:0007669"/>
    <property type="project" value="TreeGrafter"/>
</dbReference>
<evidence type="ECO:0000313" key="4">
    <source>
        <dbReference type="Proteomes" id="UP000054302"/>
    </source>
</evidence>
<sequence>MIMKSNIQYPISPPSERSLLPARTILETKLIPPTMPDEHVPVTSIPPNIPRAIHAIRRNRSPPRNENNEMFCDHVACQGKDQTFRRVCEWNKHMDRHERPYVCRESGCELTLGFTYSGGLLRHQREVHRMHLSTKQRLYCPFPNCNRSSGTGFTRRENLEEHKRRRHLEEISTRQTHQASPSSSPVTTTIIDRPGSAAAPTNLTTLTRQPSAKRRRLSVTGPSPSARQQEIKPRVATMAGVPLEDQDGNRDLPQAADVEGDLVQSLRAEIRQREEVIRQRDDFIHHQTNELQRLQALLRDLPTQRIYAITSVLQPGMPPGGTRG</sequence>
<dbReference type="InterPro" id="IPR051061">
    <property type="entry name" value="Zinc_finger_trans_reg"/>
</dbReference>
<feature type="domain" description="C2H2-type" evidence="2">
    <location>
        <begin position="70"/>
        <end position="97"/>
    </location>
</feature>
<feature type="compositionally biased region" description="Polar residues" evidence="1">
    <location>
        <begin position="199"/>
        <end position="210"/>
    </location>
</feature>
<dbReference type="Proteomes" id="UP000054302">
    <property type="component" value="Unassembled WGS sequence"/>
</dbReference>
<dbReference type="Pfam" id="PF26176">
    <property type="entry name" value="zf_C2H2_17_2"/>
    <property type="match status" value="1"/>
</dbReference>
<reference evidence="3 4" key="1">
    <citation type="submission" date="2015-01" db="EMBL/GenBank/DDBJ databases">
        <title>The Genome Sequence of Exophiala mesophila CBS40295.</title>
        <authorList>
            <consortium name="The Broad Institute Genomics Platform"/>
            <person name="Cuomo C."/>
            <person name="de Hoog S."/>
            <person name="Gorbushina A."/>
            <person name="Stielow B."/>
            <person name="Teixiera M."/>
            <person name="Abouelleil A."/>
            <person name="Chapman S.B."/>
            <person name="Priest M."/>
            <person name="Young S.K."/>
            <person name="Wortman J."/>
            <person name="Nusbaum C."/>
            <person name="Birren B."/>
        </authorList>
    </citation>
    <scope>NUCLEOTIDE SEQUENCE [LARGE SCALE GENOMIC DNA]</scope>
    <source>
        <strain evidence="3 4">CBS 40295</strain>
    </source>
</reference>
<dbReference type="STRING" id="212818.A0A0D1X5Y6"/>
<evidence type="ECO:0000256" key="1">
    <source>
        <dbReference type="SAM" id="MobiDB-lite"/>
    </source>
</evidence>
<dbReference type="GO" id="GO:0006357">
    <property type="term" value="P:regulation of transcription by RNA polymerase II"/>
    <property type="evidence" value="ECO:0007669"/>
    <property type="project" value="TreeGrafter"/>
</dbReference>
<proteinExistence type="predicted"/>
<dbReference type="AlphaFoldDB" id="A0A0D1X5Y6"/>
<accession>A0A0D1X5Y6</accession>
<dbReference type="Gene3D" id="3.30.160.60">
    <property type="entry name" value="Classic Zinc Finger"/>
    <property type="match status" value="2"/>
</dbReference>
<feature type="region of interest" description="Disordered" evidence="1">
    <location>
        <begin position="150"/>
        <end position="232"/>
    </location>
</feature>
<dbReference type="InterPro" id="IPR013087">
    <property type="entry name" value="Znf_C2H2_type"/>
</dbReference>
<feature type="compositionally biased region" description="Basic and acidic residues" evidence="1">
    <location>
        <begin position="154"/>
        <end position="172"/>
    </location>
</feature>
<protein>
    <recommendedName>
        <fullName evidence="2">C2H2-type domain-containing protein</fullName>
    </recommendedName>
</protein>
<feature type="domain" description="C2H2-type" evidence="2">
    <location>
        <begin position="138"/>
        <end position="167"/>
    </location>
</feature>
<organism evidence="3 4">
    <name type="scientific">Exophiala mesophila</name>
    <name type="common">Black yeast-like fungus</name>
    <dbReference type="NCBI Taxonomy" id="212818"/>
    <lineage>
        <taxon>Eukaryota</taxon>
        <taxon>Fungi</taxon>
        <taxon>Dikarya</taxon>
        <taxon>Ascomycota</taxon>
        <taxon>Pezizomycotina</taxon>
        <taxon>Eurotiomycetes</taxon>
        <taxon>Chaetothyriomycetidae</taxon>
        <taxon>Chaetothyriales</taxon>
        <taxon>Herpotrichiellaceae</taxon>
        <taxon>Exophiala</taxon>
    </lineage>
</organism>
<feature type="domain" description="C2H2-type" evidence="2">
    <location>
        <begin position="101"/>
        <end position="128"/>
    </location>
</feature>
<dbReference type="RefSeq" id="XP_016228779.1">
    <property type="nucleotide sequence ID" value="XM_016365130.1"/>
</dbReference>
<dbReference type="VEuPathDB" id="FungiDB:PV10_00981"/>
<dbReference type="GeneID" id="27318826"/>
<evidence type="ECO:0000313" key="3">
    <source>
        <dbReference type="EMBL" id="KIV97205.1"/>
    </source>
</evidence>